<comment type="similarity">
    <text evidence="1">Belongs to the universal stress protein A family.</text>
</comment>
<keyword evidence="4" id="KW-1185">Reference proteome</keyword>
<accession>A0ABU6J3Z6</accession>
<feature type="domain" description="UspA" evidence="2">
    <location>
        <begin position="2"/>
        <end position="141"/>
    </location>
</feature>
<dbReference type="PANTHER" id="PTHR31964:SF113">
    <property type="entry name" value="USPA DOMAIN-CONTAINING PROTEIN"/>
    <property type="match status" value="1"/>
</dbReference>
<gene>
    <name evidence="3" type="ORF">RY831_02930</name>
</gene>
<dbReference type="InterPro" id="IPR006016">
    <property type="entry name" value="UspA"/>
</dbReference>
<sequence>MKIQILVDGSACSAKAVDYVATHLDFFQGKESVQLLHIHPKVPGGLAASIVGNDAIHAYFDAESKAALAPAENILREKGIPHQADYMIGDIAEQVPAYVAKHGIEMIVMGSHGHGVLKGMGMGSMPTRVLATASVPVLIVR</sequence>
<evidence type="ECO:0000256" key="1">
    <source>
        <dbReference type="ARBA" id="ARBA00008791"/>
    </source>
</evidence>
<dbReference type="PRINTS" id="PR01438">
    <property type="entry name" value="UNVRSLSTRESS"/>
</dbReference>
<organism evidence="3 4">
    <name type="scientific">Noviherbaspirillum album</name>
    <dbReference type="NCBI Taxonomy" id="3080276"/>
    <lineage>
        <taxon>Bacteria</taxon>
        <taxon>Pseudomonadati</taxon>
        <taxon>Pseudomonadota</taxon>
        <taxon>Betaproteobacteria</taxon>
        <taxon>Burkholderiales</taxon>
        <taxon>Oxalobacteraceae</taxon>
        <taxon>Noviherbaspirillum</taxon>
    </lineage>
</organism>
<dbReference type="RefSeq" id="WP_326504845.1">
    <property type="nucleotide sequence ID" value="NZ_JAWIIV010000002.1"/>
</dbReference>
<dbReference type="Proteomes" id="UP001352263">
    <property type="component" value="Unassembled WGS sequence"/>
</dbReference>
<dbReference type="CDD" id="cd00293">
    <property type="entry name" value="USP-like"/>
    <property type="match status" value="1"/>
</dbReference>
<evidence type="ECO:0000313" key="3">
    <source>
        <dbReference type="EMBL" id="MEC4718090.1"/>
    </source>
</evidence>
<evidence type="ECO:0000313" key="4">
    <source>
        <dbReference type="Proteomes" id="UP001352263"/>
    </source>
</evidence>
<evidence type="ECO:0000259" key="2">
    <source>
        <dbReference type="Pfam" id="PF00582"/>
    </source>
</evidence>
<dbReference type="SUPFAM" id="SSF52402">
    <property type="entry name" value="Adenine nucleotide alpha hydrolases-like"/>
    <property type="match status" value="1"/>
</dbReference>
<dbReference type="InterPro" id="IPR014729">
    <property type="entry name" value="Rossmann-like_a/b/a_fold"/>
</dbReference>
<dbReference type="InterPro" id="IPR006015">
    <property type="entry name" value="Universal_stress_UspA"/>
</dbReference>
<dbReference type="Pfam" id="PF00582">
    <property type="entry name" value="Usp"/>
    <property type="match status" value="1"/>
</dbReference>
<proteinExistence type="inferred from homology"/>
<comment type="caution">
    <text evidence="3">The sequence shown here is derived from an EMBL/GenBank/DDBJ whole genome shotgun (WGS) entry which is preliminary data.</text>
</comment>
<name>A0ABU6J3Z6_9BURK</name>
<dbReference type="Gene3D" id="3.40.50.620">
    <property type="entry name" value="HUPs"/>
    <property type="match status" value="1"/>
</dbReference>
<reference evidence="3 4" key="1">
    <citation type="submission" date="2023-10" db="EMBL/GenBank/DDBJ databases">
        <title>Noviherbaspirillum sp. CPCC 100848 genome assembly.</title>
        <authorList>
            <person name="Li X.Y."/>
            <person name="Fang X.M."/>
        </authorList>
    </citation>
    <scope>NUCLEOTIDE SEQUENCE [LARGE SCALE GENOMIC DNA]</scope>
    <source>
        <strain evidence="3 4">CPCC 100848</strain>
    </source>
</reference>
<dbReference type="PANTHER" id="PTHR31964">
    <property type="entry name" value="ADENINE NUCLEOTIDE ALPHA HYDROLASES-LIKE SUPERFAMILY PROTEIN"/>
    <property type="match status" value="1"/>
</dbReference>
<dbReference type="EMBL" id="JAWIIV010000002">
    <property type="protein sequence ID" value="MEC4718090.1"/>
    <property type="molecule type" value="Genomic_DNA"/>
</dbReference>
<protein>
    <submittedName>
        <fullName evidence="3">Universal stress protein</fullName>
    </submittedName>
</protein>